<comment type="cofactor">
    <cofactor evidence="8">
        <name>heme c</name>
        <dbReference type="ChEBI" id="CHEBI:61717"/>
    </cofactor>
    <text evidence="8">Binds 1 heme c group covalently per subunit.</text>
</comment>
<evidence type="ECO:0000313" key="12">
    <source>
        <dbReference type="EMBL" id="KFN44981.1"/>
    </source>
</evidence>
<feature type="signal peptide" evidence="10">
    <location>
        <begin position="1"/>
        <end position="20"/>
    </location>
</feature>
<keyword evidence="4 8" id="KW-0479">Metal-binding</keyword>
<dbReference type="PROSITE" id="PS51007">
    <property type="entry name" value="CYTC"/>
    <property type="match status" value="1"/>
</dbReference>
<evidence type="ECO:0000256" key="8">
    <source>
        <dbReference type="PIRSR" id="PIRSR602326-1"/>
    </source>
</evidence>
<name>A0A091AZY5_9GAMM</name>
<proteinExistence type="predicted"/>
<dbReference type="GO" id="GO:0020037">
    <property type="term" value="F:heme binding"/>
    <property type="evidence" value="ECO:0007669"/>
    <property type="project" value="InterPro"/>
</dbReference>
<protein>
    <recommendedName>
        <fullName evidence="11">Cytochrome c domain-containing protein</fullName>
    </recommendedName>
</protein>
<dbReference type="GO" id="GO:0046872">
    <property type="term" value="F:metal ion binding"/>
    <property type="evidence" value="ECO:0007669"/>
    <property type="project" value="UniProtKB-KW"/>
</dbReference>
<feature type="chain" id="PRO_5001870698" description="Cytochrome c domain-containing protein" evidence="10">
    <location>
        <begin position="21"/>
        <end position="260"/>
    </location>
</feature>
<feature type="domain" description="Cytochrome c" evidence="11">
    <location>
        <begin position="37"/>
        <end position="132"/>
    </location>
</feature>
<dbReference type="SUPFAM" id="SSF46626">
    <property type="entry name" value="Cytochrome c"/>
    <property type="match status" value="1"/>
</dbReference>
<dbReference type="GO" id="GO:0009055">
    <property type="term" value="F:electron transfer activity"/>
    <property type="evidence" value="ECO:0007669"/>
    <property type="project" value="InterPro"/>
</dbReference>
<keyword evidence="6 8" id="KW-0408">Iron</keyword>
<comment type="subcellular location">
    <subcellularLocation>
        <location evidence="1">Membrane</location>
    </subcellularLocation>
</comment>
<evidence type="ECO:0000313" key="13">
    <source>
        <dbReference type="Proteomes" id="UP000029385"/>
    </source>
</evidence>
<evidence type="ECO:0000256" key="5">
    <source>
        <dbReference type="ARBA" id="ARBA00022989"/>
    </source>
</evidence>
<dbReference type="Proteomes" id="UP000029385">
    <property type="component" value="Unassembled WGS sequence"/>
</dbReference>
<keyword evidence="10" id="KW-0732">Signal</keyword>
<dbReference type="InterPro" id="IPR009056">
    <property type="entry name" value="Cyt_c-like_dom"/>
</dbReference>
<evidence type="ECO:0000256" key="2">
    <source>
        <dbReference type="ARBA" id="ARBA00022617"/>
    </source>
</evidence>
<organism evidence="12 13">
    <name type="scientific">Arenimonas oryziterrae DSM 21050 = YC6267</name>
    <dbReference type="NCBI Taxonomy" id="1121015"/>
    <lineage>
        <taxon>Bacteria</taxon>
        <taxon>Pseudomonadati</taxon>
        <taxon>Pseudomonadota</taxon>
        <taxon>Gammaproteobacteria</taxon>
        <taxon>Lysobacterales</taxon>
        <taxon>Lysobacteraceae</taxon>
        <taxon>Arenimonas</taxon>
    </lineage>
</organism>
<dbReference type="EMBL" id="AVCI01000001">
    <property type="protein sequence ID" value="KFN44981.1"/>
    <property type="molecule type" value="Genomic_DNA"/>
</dbReference>
<feature type="transmembrane region" description="Helical" evidence="9">
    <location>
        <begin position="233"/>
        <end position="251"/>
    </location>
</feature>
<feature type="binding site" description="covalent" evidence="8">
    <location>
        <position position="54"/>
    </location>
    <ligand>
        <name>heme c</name>
        <dbReference type="ChEBI" id="CHEBI:61717"/>
    </ligand>
</feature>
<dbReference type="InterPro" id="IPR002326">
    <property type="entry name" value="Cyt_c1"/>
</dbReference>
<evidence type="ECO:0000256" key="6">
    <source>
        <dbReference type="ARBA" id="ARBA00023004"/>
    </source>
</evidence>
<feature type="binding site" description="covalent" evidence="8">
    <location>
        <position position="53"/>
    </location>
    <ligand>
        <name>heme c</name>
        <dbReference type="ChEBI" id="CHEBI:61717"/>
    </ligand>
</feature>
<evidence type="ECO:0000256" key="10">
    <source>
        <dbReference type="SAM" id="SignalP"/>
    </source>
</evidence>
<dbReference type="AlphaFoldDB" id="A0A091AZY5"/>
<keyword evidence="5 9" id="KW-1133">Transmembrane helix</keyword>
<gene>
    <name evidence="12" type="ORF">N789_02885</name>
</gene>
<dbReference type="STRING" id="1121015.GCA_000420545_01522"/>
<dbReference type="RefSeq" id="WP_026802474.1">
    <property type="nucleotide sequence ID" value="NZ_ATVD01000002.1"/>
</dbReference>
<keyword evidence="2 8" id="KW-0349">Heme</keyword>
<sequence length="260" mass="28961">MTKFRLFVLALLLAPAFAWASEGAEMESAHIDLGDKASLQRGAGLYMSYCSGCHSLGYQRYSRMAEDLGLTQEQVEQNLIYSDAKFGETIRSSLDAGDGLAWFGKAPPDLSVEARAKAQGADWIYNYLKSFYVDEARPMGWNNSVFPGASMPHVLWELQGVQHAVTEPKHKNAKGEAEPCHKGEYQGACIVGFEIPEAQKGRMTEEEYDHAARDISAFLAYVGEPAAIQRESIGAWVVLFLALFTFLAYLLKSEYWRDVH</sequence>
<evidence type="ECO:0000256" key="3">
    <source>
        <dbReference type="ARBA" id="ARBA00022692"/>
    </source>
</evidence>
<evidence type="ECO:0000256" key="4">
    <source>
        <dbReference type="ARBA" id="ARBA00022723"/>
    </source>
</evidence>
<evidence type="ECO:0000256" key="1">
    <source>
        <dbReference type="ARBA" id="ARBA00004370"/>
    </source>
</evidence>
<dbReference type="PANTHER" id="PTHR10266">
    <property type="entry name" value="CYTOCHROME C1"/>
    <property type="match status" value="1"/>
</dbReference>
<feature type="binding site" description="covalent" evidence="8">
    <location>
        <position position="50"/>
    </location>
    <ligand>
        <name>heme c</name>
        <dbReference type="ChEBI" id="CHEBI:61717"/>
    </ligand>
</feature>
<keyword evidence="13" id="KW-1185">Reference proteome</keyword>
<reference evidence="12 13" key="1">
    <citation type="submission" date="2013-09" db="EMBL/GenBank/DDBJ databases">
        <title>Genome sequencing of Arenimonas oryziterrae.</title>
        <authorList>
            <person name="Chen F."/>
            <person name="Wang G."/>
        </authorList>
    </citation>
    <scope>NUCLEOTIDE SEQUENCE [LARGE SCALE GENOMIC DNA]</scope>
    <source>
        <strain evidence="12 13">YC6267</strain>
    </source>
</reference>
<dbReference type="OrthoDB" id="9798864at2"/>
<dbReference type="PANTHER" id="PTHR10266:SF3">
    <property type="entry name" value="CYTOCHROME C1, HEME PROTEIN, MITOCHONDRIAL"/>
    <property type="match status" value="1"/>
</dbReference>
<comment type="caution">
    <text evidence="12">The sequence shown here is derived from an EMBL/GenBank/DDBJ whole genome shotgun (WGS) entry which is preliminary data.</text>
</comment>
<evidence type="ECO:0000256" key="7">
    <source>
        <dbReference type="ARBA" id="ARBA00023136"/>
    </source>
</evidence>
<accession>A0A091AZY5</accession>
<dbReference type="Gene3D" id="1.10.760.10">
    <property type="entry name" value="Cytochrome c-like domain"/>
    <property type="match status" value="1"/>
</dbReference>
<evidence type="ECO:0000256" key="9">
    <source>
        <dbReference type="SAM" id="Phobius"/>
    </source>
</evidence>
<dbReference type="GO" id="GO:0016020">
    <property type="term" value="C:membrane"/>
    <property type="evidence" value="ECO:0007669"/>
    <property type="project" value="UniProtKB-SubCell"/>
</dbReference>
<evidence type="ECO:0000259" key="11">
    <source>
        <dbReference type="PROSITE" id="PS51007"/>
    </source>
</evidence>
<keyword evidence="3 9" id="KW-0812">Transmembrane</keyword>
<dbReference type="Pfam" id="PF02167">
    <property type="entry name" value="Cytochrom_C1"/>
    <property type="match status" value="2"/>
</dbReference>
<keyword evidence="7 9" id="KW-0472">Membrane</keyword>
<dbReference type="InterPro" id="IPR036909">
    <property type="entry name" value="Cyt_c-like_dom_sf"/>
</dbReference>
<dbReference type="PATRIC" id="fig|1121015.4.peg.567"/>
<dbReference type="eggNOG" id="COG2857">
    <property type="taxonomic scope" value="Bacteria"/>
</dbReference>